<dbReference type="GeneID" id="34519550"/>
<dbReference type="EMBL" id="HG793126">
    <property type="protein sequence ID" value="CDK26154.1"/>
    <property type="molecule type" value="Genomic_DNA"/>
</dbReference>
<dbReference type="Proteomes" id="UP000019384">
    <property type="component" value="Unassembled WGS sequence"/>
</dbReference>
<dbReference type="AlphaFoldDB" id="W6MI94"/>
<evidence type="ECO:0000313" key="1">
    <source>
        <dbReference type="EMBL" id="CDK26154.1"/>
    </source>
</evidence>
<organism evidence="1 2">
    <name type="scientific">Kuraishia capsulata CBS 1993</name>
    <dbReference type="NCBI Taxonomy" id="1382522"/>
    <lineage>
        <taxon>Eukaryota</taxon>
        <taxon>Fungi</taxon>
        <taxon>Dikarya</taxon>
        <taxon>Ascomycota</taxon>
        <taxon>Saccharomycotina</taxon>
        <taxon>Pichiomycetes</taxon>
        <taxon>Pichiales</taxon>
        <taxon>Pichiaceae</taxon>
        <taxon>Kuraishia</taxon>
    </lineage>
</organism>
<proteinExistence type="predicted"/>
<evidence type="ECO:0000313" key="2">
    <source>
        <dbReference type="Proteomes" id="UP000019384"/>
    </source>
</evidence>
<dbReference type="RefSeq" id="XP_022458162.1">
    <property type="nucleotide sequence ID" value="XM_022604375.1"/>
</dbReference>
<sequence length="101" mass="11545">MLEEIVCTGNAVRVQHTSKEQFEQHQNIQRSINIFLDISLIYVSIEAPERRGQGITQRLVSVCRTIEAPLFRVVINQMLTASQGEADRVEPKTLLANLRRQ</sequence>
<keyword evidence="2" id="KW-1185">Reference proteome</keyword>
<reference evidence="1" key="1">
    <citation type="submission" date="2013-12" db="EMBL/GenBank/DDBJ databases">
        <authorList>
            <person name="Genoscope - CEA"/>
        </authorList>
    </citation>
    <scope>NUCLEOTIDE SEQUENCE</scope>
    <source>
        <strain evidence="1">CBS 1993</strain>
    </source>
</reference>
<accession>W6MI94</accession>
<protein>
    <submittedName>
        <fullName evidence="1">Uncharacterized protein</fullName>
    </submittedName>
</protein>
<gene>
    <name evidence="1" type="ORF">KUCA_T00002125001</name>
</gene>
<reference evidence="1" key="2">
    <citation type="submission" date="2014-02" db="EMBL/GenBank/DDBJ databases">
        <title>Complete DNA sequence of /Kuraishia capsulata/ illustrates novel genomic features among budding yeasts (/Saccharomycotina/).</title>
        <authorList>
            <person name="Morales L."/>
            <person name="Noel B."/>
            <person name="Porcel B."/>
            <person name="Marcet-Houben M."/>
            <person name="Hullo M-F."/>
            <person name="Sacerdot C."/>
            <person name="Tekaia F."/>
            <person name="Leh-Louis V."/>
            <person name="Despons L."/>
            <person name="Khanna V."/>
            <person name="Aury J-M."/>
            <person name="Barbe V."/>
            <person name="Couloux A."/>
            <person name="Labadie K."/>
            <person name="Pelletier E."/>
            <person name="Souciet J-L."/>
            <person name="Boekhout T."/>
            <person name="Gabaldon T."/>
            <person name="Wincker P."/>
            <person name="Dujon B."/>
        </authorList>
    </citation>
    <scope>NUCLEOTIDE SEQUENCE</scope>
    <source>
        <strain evidence="1">CBS 1993</strain>
    </source>
</reference>
<name>W6MI94_9ASCO</name>
<dbReference type="HOGENOM" id="CLU_2292118_0_0_1"/>